<dbReference type="InterPro" id="IPR029044">
    <property type="entry name" value="Nucleotide-diphossugar_trans"/>
</dbReference>
<dbReference type="InterPro" id="IPR001173">
    <property type="entry name" value="Glyco_trans_2-like"/>
</dbReference>
<dbReference type="Pfam" id="PF00535">
    <property type="entry name" value="Glycos_transf_2"/>
    <property type="match status" value="1"/>
</dbReference>
<dbReference type="PANTHER" id="PTHR43685">
    <property type="entry name" value="GLYCOSYLTRANSFERASE"/>
    <property type="match status" value="1"/>
</dbReference>
<comment type="similarity">
    <text evidence="1">Belongs to the glycosyltransferase 2 family.</text>
</comment>
<name>A0A2I3CDW6_VIBAX</name>
<dbReference type="Proteomes" id="UP000016714">
    <property type="component" value="Chromosome 1"/>
</dbReference>
<proteinExistence type="inferred from homology"/>
<evidence type="ECO:0000313" key="5">
    <source>
        <dbReference type="EMBL" id="AGV18226.1"/>
    </source>
</evidence>
<evidence type="ECO:0000259" key="4">
    <source>
        <dbReference type="Pfam" id="PF00535"/>
    </source>
</evidence>
<feature type="domain" description="Glycosyltransferase 2-like" evidence="4">
    <location>
        <begin position="4"/>
        <end position="171"/>
    </location>
</feature>
<gene>
    <name evidence="5" type="ORF">N646_2414</name>
</gene>
<dbReference type="HOGENOM" id="CLU_025996_0_9_6"/>
<dbReference type="KEGG" id="vag:N646_2414"/>
<reference evidence="5 6" key="1">
    <citation type="journal article" date="2015" name="Genome Announc.">
        <title>Complete genome sequence of Vibrio alginolyticus ATCC 17749.</title>
        <authorList>
            <person name="Liu X.F."/>
            <person name="Cao Y."/>
            <person name="Zhang H.L."/>
            <person name="Chen Y.J."/>
            <person name="Hu C.J."/>
        </authorList>
    </citation>
    <scope>NUCLEOTIDE SEQUENCE [LARGE SCALE GENOMIC DNA]</scope>
    <source>
        <strain evidence="6">ATCC 17749 / DSM 2171 / NBRC 15630 / NCIMB 1903 / NCTC 12160 / XII-53</strain>
    </source>
</reference>
<evidence type="ECO:0000256" key="1">
    <source>
        <dbReference type="ARBA" id="ARBA00006739"/>
    </source>
</evidence>
<evidence type="ECO:0000256" key="3">
    <source>
        <dbReference type="ARBA" id="ARBA00022679"/>
    </source>
</evidence>
<keyword evidence="3" id="KW-0808">Transferase</keyword>
<dbReference type="SUPFAM" id="SSF53448">
    <property type="entry name" value="Nucleotide-diphospho-sugar transferases"/>
    <property type="match status" value="1"/>
</dbReference>
<accession>A0A2I3CDW6</accession>
<dbReference type="PANTHER" id="PTHR43685:SF5">
    <property type="entry name" value="GLYCOSYLTRANSFERASE EPSE-RELATED"/>
    <property type="match status" value="1"/>
</dbReference>
<organism evidence="5 6">
    <name type="scientific">Vibrio alginolyticus (strain ATCC 17749 / DSM 2171 / NBRC 15630 / NCIMB 1903 / NCTC 12160 / XII-53)</name>
    <dbReference type="NCBI Taxonomy" id="1219076"/>
    <lineage>
        <taxon>Bacteria</taxon>
        <taxon>Pseudomonadati</taxon>
        <taxon>Pseudomonadota</taxon>
        <taxon>Gammaproteobacteria</taxon>
        <taxon>Vibrionales</taxon>
        <taxon>Vibrionaceae</taxon>
        <taxon>Vibrio</taxon>
    </lineage>
</organism>
<evidence type="ECO:0000256" key="2">
    <source>
        <dbReference type="ARBA" id="ARBA00022676"/>
    </source>
</evidence>
<keyword evidence="2" id="KW-0328">Glycosyltransferase</keyword>
<evidence type="ECO:0000313" key="6">
    <source>
        <dbReference type="Proteomes" id="UP000016714"/>
    </source>
</evidence>
<dbReference type="InterPro" id="IPR050834">
    <property type="entry name" value="Glycosyltransf_2"/>
</dbReference>
<dbReference type="AlphaFoldDB" id="A0A2I3CDW6"/>
<sequence length="269" mass="30953">MKFSVLLSVYTQESPSYLKEAMESIWERQTLKPDQIVLVKDGPLCSELEDEIVSWKVKLGDVLTLVELPQNIGLGGALNAGLKACRNELVARMDTDDIALPQRFEKQVEFMLRNPSIAASSATIEEWDESFSFRISERKLPVSSAELRKFAIRRSPLSHPVSIFRKSIIESVGGYPDLRKAQDYALWSLLLSKGYQLTNLPDTLLKMRSGKEMLTRRGYFYFKQECRLMRYQKRIGFLSTKNLIVNTSLKAVLRLSPRFTKKIIYRFAR</sequence>
<dbReference type="RefSeq" id="WP_017820723.1">
    <property type="nucleotide sequence ID" value="NC_022349.1"/>
</dbReference>
<protein>
    <submittedName>
        <fullName evidence="5">WcaA protein</fullName>
    </submittedName>
</protein>
<dbReference type="GO" id="GO:0016757">
    <property type="term" value="F:glycosyltransferase activity"/>
    <property type="evidence" value="ECO:0007669"/>
    <property type="project" value="UniProtKB-KW"/>
</dbReference>
<dbReference type="EMBL" id="CP006718">
    <property type="protein sequence ID" value="AGV18226.1"/>
    <property type="molecule type" value="Genomic_DNA"/>
</dbReference>
<dbReference type="Gene3D" id="3.90.550.10">
    <property type="entry name" value="Spore Coat Polysaccharide Biosynthesis Protein SpsA, Chain A"/>
    <property type="match status" value="1"/>
</dbReference>